<reference evidence="1 2" key="1">
    <citation type="submission" date="2017-04" db="EMBL/GenBank/DDBJ databases">
        <authorList>
            <person name="Afonso C.L."/>
            <person name="Miller P.J."/>
            <person name="Scott M.A."/>
            <person name="Spackman E."/>
            <person name="Goraichik I."/>
            <person name="Dimitrov K.M."/>
            <person name="Suarez D.L."/>
            <person name="Swayne D.E."/>
        </authorList>
    </citation>
    <scope>NUCLEOTIDE SEQUENCE [LARGE SCALE GENOMIC DNA]</scope>
    <source>
        <strain evidence="1 2">ToBE</strain>
    </source>
</reference>
<organism evidence="1 2">
    <name type="scientific">Thermanaeromonas toyohensis ToBE</name>
    <dbReference type="NCBI Taxonomy" id="698762"/>
    <lineage>
        <taxon>Bacteria</taxon>
        <taxon>Bacillati</taxon>
        <taxon>Bacillota</taxon>
        <taxon>Clostridia</taxon>
        <taxon>Neomoorellales</taxon>
        <taxon>Neomoorellaceae</taxon>
        <taxon>Thermanaeromonas</taxon>
    </lineage>
</organism>
<keyword evidence="2" id="KW-1185">Reference proteome</keyword>
<name>A0A1W1VUX8_9FIRM</name>
<dbReference type="Proteomes" id="UP000192569">
    <property type="component" value="Chromosome I"/>
</dbReference>
<evidence type="ECO:0000313" key="1">
    <source>
        <dbReference type="EMBL" id="SMB96684.1"/>
    </source>
</evidence>
<dbReference type="EMBL" id="LT838272">
    <property type="protein sequence ID" value="SMB96684.1"/>
    <property type="molecule type" value="Genomic_DNA"/>
</dbReference>
<dbReference type="AlphaFoldDB" id="A0A1W1VUX8"/>
<sequence length="52" mass="5928">MVRVCSPEMPLKIKGKREFANAGEHSRSLRLEAVFTWAVKQIGKLCGRRREG</sequence>
<accession>A0A1W1VUX8</accession>
<protein>
    <submittedName>
        <fullName evidence="1">Uncharacterized protein</fullName>
    </submittedName>
</protein>
<dbReference type="STRING" id="698762.SAMN00808754_1586"/>
<evidence type="ECO:0000313" key="2">
    <source>
        <dbReference type="Proteomes" id="UP000192569"/>
    </source>
</evidence>
<gene>
    <name evidence="1" type="ORF">SAMN00808754_1586</name>
</gene>
<proteinExistence type="predicted"/>